<name>T1FI23_HELRO</name>
<dbReference type="RefSeq" id="XP_009030845.1">
    <property type="nucleotide sequence ID" value="XM_009032597.1"/>
</dbReference>
<dbReference type="Proteomes" id="UP000015101">
    <property type="component" value="Unassembled WGS sequence"/>
</dbReference>
<feature type="region of interest" description="Disordered" evidence="1">
    <location>
        <begin position="1"/>
        <end position="21"/>
    </location>
</feature>
<evidence type="ECO:0000313" key="4">
    <source>
        <dbReference type="Proteomes" id="UP000015101"/>
    </source>
</evidence>
<sequence>MSPSQKKSTSKRARVSSLEPTYEEQTFQVSPVFYVIEAEKDNDITELTCFRVQKEIYAQIGDVDNIKIGRNKIIRKAHDLWQIMPSILRAKRNNKNQDHE</sequence>
<dbReference type="HOGENOM" id="CLU_2309039_0_0_1"/>
<reference evidence="4" key="1">
    <citation type="submission" date="2012-12" db="EMBL/GenBank/DDBJ databases">
        <authorList>
            <person name="Hellsten U."/>
            <person name="Grimwood J."/>
            <person name="Chapman J.A."/>
            <person name="Shapiro H."/>
            <person name="Aerts A."/>
            <person name="Otillar R.P."/>
            <person name="Terry A.Y."/>
            <person name="Boore J.L."/>
            <person name="Simakov O."/>
            <person name="Marletaz F."/>
            <person name="Cho S.-J."/>
            <person name="Edsinger-Gonzales E."/>
            <person name="Havlak P."/>
            <person name="Kuo D.-H."/>
            <person name="Larsson T."/>
            <person name="Lv J."/>
            <person name="Arendt D."/>
            <person name="Savage R."/>
            <person name="Osoegawa K."/>
            <person name="de Jong P."/>
            <person name="Lindberg D.R."/>
            <person name="Seaver E.C."/>
            <person name="Weisblat D.A."/>
            <person name="Putnam N.H."/>
            <person name="Grigoriev I.V."/>
            <person name="Rokhsar D.S."/>
        </authorList>
    </citation>
    <scope>NUCLEOTIDE SEQUENCE</scope>
</reference>
<dbReference type="EMBL" id="AMQM01008140">
    <property type="status" value="NOT_ANNOTATED_CDS"/>
    <property type="molecule type" value="Genomic_DNA"/>
</dbReference>
<keyword evidence="4" id="KW-1185">Reference proteome</keyword>
<accession>T1FI23</accession>
<dbReference type="InParanoid" id="T1FI23"/>
<dbReference type="CTD" id="20208472"/>
<reference evidence="2 4" key="2">
    <citation type="journal article" date="2013" name="Nature">
        <title>Insights into bilaterian evolution from three spiralian genomes.</title>
        <authorList>
            <person name="Simakov O."/>
            <person name="Marletaz F."/>
            <person name="Cho S.J."/>
            <person name="Edsinger-Gonzales E."/>
            <person name="Havlak P."/>
            <person name="Hellsten U."/>
            <person name="Kuo D.H."/>
            <person name="Larsson T."/>
            <person name="Lv J."/>
            <person name="Arendt D."/>
            <person name="Savage R."/>
            <person name="Osoegawa K."/>
            <person name="de Jong P."/>
            <person name="Grimwood J."/>
            <person name="Chapman J.A."/>
            <person name="Shapiro H."/>
            <person name="Aerts A."/>
            <person name="Otillar R.P."/>
            <person name="Terry A.Y."/>
            <person name="Boore J.L."/>
            <person name="Grigoriev I.V."/>
            <person name="Lindberg D.R."/>
            <person name="Seaver E.C."/>
            <person name="Weisblat D.A."/>
            <person name="Putnam N.H."/>
            <person name="Rokhsar D.S."/>
        </authorList>
    </citation>
    <scope>NUCLEOTIDE SEQUENCE</scope>
</reference>
<evidence type="ECO:0000256" key="1">
    <source>
        <dbReference type="SAM" id="MobiDB-lite"/>
    </source>
</evidence>
<evidence type="ECO:0000313" key="2">
    <source>
        <dbReference type="EMBL" id="ESN91070.1"/>
    </source>
</evidence>
<dbReference type="EMBL" id="KB097727">
    <property type="protein sequence ID" value="ESN91070.1"/>
    <property type="molecule type" value="Genomic_DNA"/>
</dbReference>
<evidence type="ECO:0000313" key="3">
    <source>
        <dbReference type="EnsemblMetazoa" id="HelroP182323"/>
    </source>
</evidence>
<dbReference type="GeneID" id="20208472"/>
<proteinExistence type="predicted"/>
<organism evidence="3 4">
    <name type="scientific">Helobdella robusta</name>
    <name type="common">Californian leech</name>
    <dbReference type="NCBI Taxonomy" id="6412"/>
    <lineage>
        <taxon>Eukaryota</taxon>
        <taxon>Metazoa</taxon>
        <taxon>Spiralia</taxon>
        <taxon>Lophotrochozoa</taxon>
        <taxon>Annelida</taxon>
        <taxon>Clitellata</taxon>
        <taxon>Hirudinea</taxon>
        <taxon>Rhynchobdellida</taxon>
        <taxon>Glossiphoniidae</taxon>
        <taxon>Helobdella</taxon>
    </lineage>
</organism>
<dbReference type="KEGG" id="hro:HELRODRAFT_182323"/>
<reference evidence="3" key="3">
    <citation type="submission" date="2015-06" db="UniProtKB">
        <authorList>
            <consortium name="EnsemblMetazoa"/>
        </authorList>
    </citation>
    <scope>IDENTIFICATION</scope>
</reference>
<dbReference type="AlphaFoldDB" id="T1FI23"/>
<gene>
    <name evidence="3" type="primary">20208472</name>
    <name evidence="2" type="ORF">HELRODRAFT_182323</name>
</gene>
<protein>
    <submittedName>
        <fullName evidence="2 3">Uncharacterized protein</fullName>
    </submittedName>
</protein>
<dbReference type="EnsemblMetazoa" id="HelroT182323">
    <property type="protein sequence ID" value="HelroP182323"/>
    <property type="gene ID" value="HelroG182323"/>
</dbReference>